<keyword evidence="2" id="KW-1185">Reference proteome</keyword>
<sequence length="230" mass="24969">MSTVLLQLQGQTNMVWTAAAADGGLKYMSPHILGGFGCSLIGDQMPEKENGVAVLMQHHWFQAVNSIPLASPQLRSSAATPELPTWEYSSGWRANSAFLVLVFPDSMSFPVGTRVCFWDATGQPRYGTVQSISRGGDGTEMLNIKQDSTGTLITVPSSSVSKNFLLNIEFMRNNEKDRDNEGASLQTGVIICYRSCTLYTLRLTPTGGPQLVAVGLASGWKFQLKLDLVS</sequence>
<proteinExistence type="predicted"/>
<gene>
    <name evidence="1" type="ORF">FB45DRAFT_869457</name>
</gene>
<evidence type="ECO:0000313" key="1">
    <source>
        <dbReference type="EMBL" id="KAJ7624546.1"/>
    </source>
</evidence>
<dbReference type="EMBL" id="JARKIF010000013">
    <property type="protein sequence ID" value="KAJ7624546.1"/>
    <property type="molecule type" value="Genomic_DNA"/>
</dbReference>
<organism evidence="1 2">
    <name type="scientific">Roridomyces roridus</name>
    <dbReference type="NCBI Taxonomy" id="1738132"/>
    <lineage>
        <taxon>Eukaryota</taxon>
        <taxon>Fungi</taxon>
        <taxon>Dikarya</taxon>
        <taxon>Basidiomycota</taxon>
        <taxon>Agaricomycotina</taxon>
        <taxon>Agaricomycetes</taxon>
        <taxon>Agaricomycetidae</taxon>
        <taxon>Agaricales</taxon>
        <taxon>Marasmiineae</taxon>
        <taxon>Mycenaceae</taxon>
        <taxon>Roridomyces</taxon>
    </lineage>
</organism>
<comment type="caution">
    <text evidence="1">The sequence shown here is derived from an EMBL/GenBank/DDBJ whole genome shotgun (WGS) entry which is preliminary data.</text>
</comment>
<accession>A0AAD7FHF8</accession>
<dbReference type="AlphaFoldDB" id="A0AAD7FHF8"/>
<dbReference type="Proteomes" id="UP001221142">
    <property type="component" value="Unassembled WGS sequence"/>
</dbReference>
<protein>
    <submittedName>
        <fullName evidence="1">Uncharacterized protein</fullName>
    </submittedName>
</protein>
<evidence type="ECO:0000313" key="2">
    <source>
        <dbReference type="Proteomes" id="UP001221142"/>
    </source>
</evidence>
<name>A0AAD7FHF8_9AGAR</name>
<reference evidence="1" key="1">
    <citation type="submission" date="2023-03" db="EMBL/GenBank/DDBJ databases">
        <title>Massive genome expansion in bonnet fungi (Mycena s.s.) driven by repeated elements and novel gene families across ecological guilds.</title>
        <authorList>
            <consortium name="Lawrence Berkeley National Laboratory"/>
            <person name="Harder C.B."/>
            <person name="Miyauchi S."/>
            <person name="Viragh M."/>
            <person name="Kuo A."/>
            <person name="Thoen E."/>
            <person name="Andreopoulos B."/>
            <person name="Lu D."/>
            <person name="Skrede I."/>
            <person name="Drula E."/>
            <person name="Henrissat B."/>
            <person name="Morin E."/>
            <person name="Kohler A."/>
            <person name="Barry K."/>
            <person name="LaButti K."/>
            <person name="Morin E."/>
            <person name="Salamov A."/>
            <person name="Lipzen A."/>
            <person name="Mereny Z."/>
            <person name="Hegedus B."/>
            <person name="Baldrian P."/>
            <person name="Stursova M."/>
            <person name="Weitz H."/>
            <person name="Taylor A."/>
            <person name="Grigoriev I.V."/>
            <person name="Nagy L.G."/>
            <person name="Martin F."/>
            <person name="Kauserud H."/>
        </authorList>
    </citation>
    <scope>NUCLEOTIDE SEQUENCE</scope>
    <source>
        <strain evidence="1">9284</strain>
    </source>
</reference>